<organism evidence="3 4">
    <name type="scientific">Nocardiopsis codii</name>
    <dbReference type="NCBI Taxonomy" id="3065942"/>
    <lineage>
        <taxon>Bacteria</taxon>
        <taxon>Bacillati</taxon>
        <taxon>Actinomycetota</taxon>
        <taxon>Actinomycetes</taxon>
        <taxon>Streptosporangiales</taxon>
        <taxon>Nocardiopsidaceae</taxon>
        <taxon>Nocardiopsis</taxon>
    </lineage>
</organism>
<dbReference type="RefSeq" id="WP_330094017.1">
    <property type="nucleotide sequence ID" value="NZ_JAUZMY010000027.1"/>
</dbReference>
<dbReference type="GO" id="GO:0004733">
    <property type="term" value="F:pyridoxamine phosphate oxidase activity"/>
    <property type="evidence" value="ECO:0007669"/>
    <property type="project" value="UniProtKB-EC"/>
</dbReference>
<dbReference type="InterPro" id="IPR052019">
    <property type="entry name" value="F420H2_bilvrd_red/Heme_oxyg"/>
</dbReference>
<keyword evidence="4" id="KW-1185">Reference proteome</keyword>
<dbReference type="Proteomes" id="UP001356095">
    <property type="component" value="Unassembled WGS sequence"/>
</dbReference>
<accession>A0ABU7KDG0</accession>
<protein>
    <submittedName>
        <fullName evidence="3">Pyridoxamine 5'-phosphate oxidase family protein</fullName>
        <ecNumber evidence="3">1.-.-.-</ecNumber>
        <ecNumber evidence="3">1.4.3.5</ecNumber>
    </submittedName>
</protein>
<reference evidence="3 4" key="1">
    <citation type="submission" date="2023-08" db="EMBL/GenBank/DDBJ databases">
        <authorList>
            <person name="Girao M."/>
            <person name="Carvalho M.F."/>
        </authorList>
    </citation>
    <scope>NUCLEOTIDE SEQUENCE [LARGE SCALE GENOMIC DNA]</scope>
    <source>
        <strain evidence="3 4">CT-R113</strain>
    </source>
</reference>
<keyword evidence="1 3" id="KW-0560">Oxidoreductase</keyword>
<evidence type="ECO:0000259" key="2">
    <source>
        <dbReference type="Pfam" id="PF01243"/>
    </source>
</evidence>
<dbReference type="InterPro" id="IPR012349">
    <property type="entry name" value="Split_barrel_FMN-bd"/>
</dbReference>
<dbReference type="SUPFAM" id="SSF50475">
    <property type="entry name" value="FMN-binding split barrel"/>
    <property type="match status" value="1"/>
</dbReference>
<dbReference type="PANTHER" id="PTHR35176:SF4">
    <property type="entry name" value="PYRIDOXAMINE 5'-PHOSPHATE OXIDASE-RELATED FMN-BINDING"/>
    <property type="match status" value="1"/>
</dbReference>
<feature type="domain" description="Pyridoxamine 5'-phosphate oxidase N-terminal" evidence="2">
    <location>
        <begin position="31"/>
        <end position="151"/>
    </location>
</feature>
<evidence type="ECO:0000313" key="4">
    <source>
        <dbReference type="Proteomes" id="UP001356095"/>
    </source>
</evidence>
<gene>
    <name evidence="3" type="ORF">Q8791_23810</name>
</gene>
<dbReference type="Gene3D" id="2.30.110.10">
    <property type="entry name" value="Electron Transport, Fmn-binding Protein, Chain A"/>
    <property type="match status" value="1"/>
</dbReference>
<dbReference type="Pfam" id="PF01243">
    <property type="entry name" value="PNPOx_N"/>
    <property type="match status" value="1"/>
</dbReference>
<dbReference type="PANTHER" id="PTHR35176">
    <property type="entry name" value="HEME OXYGENASE HI_0854-RELATED"/>
    <property type="match status" value="1"/>
</dbReference>
<sequence>MFAFPDPSAESLTGEPPGVWAEVLPHLEETAGTYWLTVARPDGRPHTRPVLVVWVDGRPCFASGQESAKSRLMAASPEVSLAFGTGRMDVVVEGAVERVRDPERLVRVAEAYAARHGWAPVAGDGELTGPEGAPTAGPPPYGVFCVAPSTVFAFPSGELPHGPTRWRFDVWP</sequence>
<comment type="caution">
    <text evidence="3">The sequence shown here is derived from an EMBL/GenBank/DDBJ whole genome shotgun (WGS) entry which is preliminary data.</text>
</comment>
<proteinExistence type="predicted"/>
<evidence type="ECO:0000256" key="1">
    <source>
        <dbReference type="ARBA" id="ARBA00023002"/>
    </source>
</evidence>
<dbReference type="EC" id="1.-.-.-" evidence="3"/>
<name>A0ABU7KDG0_9ACTN</name>
<evidence type="ECO:0000313" key="3">
    <source>
        <dbReference type="EMBL" id="MEE2040247.1"/>
    </source>
</evidence>
<dbReference type="EC" id="1.4.3.5" evidence="3"/>
<dbReference type="InterPro" id="IPR011576">
    <property type="entry name" value="Pyridox_Oxase_N"/>
</dbReference>
<dbReference type="EMBL" id="JAUZMY010000027">
    <property type="protein sequence ID" value="MEE2040247.1"/>
    <property type="molecule type" value="Genomic_DNA"/>
</dbReference>